<dbReference type="Gene3D" id="1.25.40.10">
    <property type="entry name" value="Tetratricopeptide repeat domain"/>
    <property type="match status" value="2"/>
</dbReference>
<dbReference type="HOGENOM" id="CLU_285241_0_0_6"/>
<dbReference type="PANTHER" id="PTHR10098:SF108">
    <property type="entry name" value="TETRATRICOPEPTIDE REPEAT PROTEIN 28"/>
    <property type="match status" value="1"/>
</dbReference>
<dbReference type="KEGG" id="alt:ambt_01265"/>
<dbReference type="RefSeq" id="WP_013782750.1">
    <property type="nucleotide sequence ID" value="NC_015554.1"/>
</dbReference>
<sequence length="1086" mass="121387">METPSVSIIKRSLALLCGFPFFISMLYVFSFSGWAEENTLIPTVTVSDATTANFQVSLDEKTTFRVIPTTGVTVLIKATQSVANVRLALYGDEYETSKPLLTLDIPAAYRQPEYLHFDANDCDICYVEIDTSASSPTQGRSDILFSAIGTGLDAYIGFYNAIQFASLTWSAAENQLAEMEYKEALLDVRSQYEKAENIATSLDEHSLIIFSAYMQSIVSHYLGEYDNQADLLKRILQQTSIPQSYLIKINMDLASYYIYEKGEFDTAVAYLSIVFGHLNSGHYPLLYAEAKELEASIEIEKGSYLNAVAAFEETSKIFLEQGDVSKAIKSMTSLGWLFYHTGDFNNAMQQYVLAKKLATQVSDNYAITNLHIKLSGVYRQLGNIEQANHHVTQALKLSGRFKHAYLDAWANVEKAKLLQATGQYIYSKDTFDIAKRKFFKLNASKGASEIDFFVGVLNMQLGEHQQAKERIEGYLFNTDGIATDYEHAIAASNLAHALTLLGSKDEAMKYQQNALNVLMQTQDIRSIGLAQIQMATLHASMGNVKSAETYFNKGTSKLIQTRSTLSQLESTYAYANEVAHLDPVLALQIGRDISKQINDIFSKIKRTDLRRGYFSTYQKVVSLLVRVDNSLSVEQSLLLAEGARSRTIGYGLYRDNNTNNDIQREQKKLNQKQQVKLIELSTQIETQQRKQTIREIRVLSEALYQLESDNYVVPPSTAKFSAKSLAQLQQSLTEHDVVLFIDTAEVESRLWFIDQQQIVSFKSEHERFFSERVGAVLNVISQKLPLRKMRKEVAELRNTLFPSNAEYLFKGKTNLIVIPDGALTRLPFSLLSASSPAQSGWSVSYQHSLQNIVDSRRGNYATAVDEGSILVVADPLMKTMPKDQSSPLLYGFQSSSLPYTAKEASYINEFSAQPITLLNKGKASKQALAELDLSTFNILHMATHGLANNQVPELGGLVLSNASSADNLLFASEIRRLRLKAQLVVLSGCETTQGHLIEGEGMLGLTRAFIEAGAHSVIGSLWQVQDDATAMLMKEFYRYLLQHELPISEALEKAKVAVKNHKRKNGTHPWRSPYYWAGFVLHGNAA</sequence>
<dbReference type="SUPFAM" id="SSF48452">
    <property type="entry name" value="TPR-like"/>
    <property type="match status" value="2"/>
</dbReference>
<evidence type="ECO:0000313" key="3">
    <source>
        <dbReference type="EMBL" id="AEF01808.1"/>
    </source>
</evidence>
<name>F5Z9G3_ALTNA</name>
<keyword evidence="4" id="KW-1185">Reference proteome</keyword>
<keyword evidence="1" id="KW-1133">Transmembrane helix</keyword>
<dbReference type="Pfam" id="PF12770">
    <property type="entry name" value="CHAT"/>
    <property type="match status" value="1"/>
</dbReference>
<dbReference type="InterPro" id="IPR011990">
    <property type="entry name" value="TPR-like_helical_dom_sf"/>
</dbReference>
<evidence type="ECO:0000313" key="4">
    <source>
        <dbReference type="Proteomes" id="UP000000683"/>
    </source>
</evidence>
<proteinExistence type="predicted"/>
<dbReference type="eggNOG" id="COG4995">
    <property type="taxonomic scope" value="Bacteria"/>
</dbReference>
<feature type="transmembrane region" description="Helical" evidence="1">
    <location>
        <begin position="12"/>
        <end position="35"/>
    </location>
</feature>
<dbReference type="OrthoDB" id="9146156at2"/>
<evidence type="ECO:0000256" key="1">
    <source>
        <dbReference type="SAM" id="Phobius"/>
    </source>
</evidence>
<accession>F5Z9G3</accession>
<evidence type="ECO:0000259" key="2">
    <source>
        <dbReference type="Pfam" id="PF12770"/>
    </source>
</evidence>
<dbReference type="PANTHER" id="PTHR10098">
    <property type="entry name" value="RAPSYN-RELATED"/>
    <property type="match status" value="1"/>
</dbReference>
<gene>
    <name evidence="3" type="ordered locus">ambt_01265</name>
</gene>
<dbReference type="AlphaFoldDB" id="F5Z9G3"/>
<keyword evidence="1" id="KW-0812">Transmembrane</keyword>
<dbReference type="EMBL" id="CP002339">
    <property type="protein sequence ID" value="AEF01808.1"/>
    <property type="molecule type" value="Genomic_DNA"/>
</dbReference>
<dbReference type="eggNOG" id="COG0457">
    <property type="taxonomic scope" value="Bacteria"/>
</dbReference>
<dbReference type="Proteomes" id="UP000000683">
    <property type="component" value="Chromosome"/>
</dbReference>
<reference evidence="3 4" key="1">
    <citation type="journal article" date="2011" name="J. Bacteriol.">
        <title>Complete genome sequence of the polycyclic aromatic hydrocarbon-degrading bacterium Alteromonas sp. strain SN2.</title>
        <authorList>
            <person name="Jin H.M."/>
            <person name="Jeong H."/>
            <person name="Moon E.J."/>
            <person name="Math R.K."/>
            <person name="Lee K."/>
            <person name="Kim H.J."/>
            <person name="Jeon C.O."/>
            <person name="Oh T.K."/>
            <person name="Kim J.F."/>
        </authorList>
    </citation>
    <scope>NUCLEOTIDE SEQUENCE [LARGE SCALE GENOMIC DNA]</scope>
    <source>
        <strain evidence="4">JCM 17741 / KACC 18427 / KCTC 11700BP / SN2</strain>
    </source>
</reference>
<protein>
    <submittedName>
        <fullName evidence="3">TPR repeat-containing protein</fullName>
    </submittedName>
</protein>
<feature type="domain" description="CHAT" evidence="2">
    <location>
        <begin position="796"/>
        <end position="1084"/>
    </location>
</feature>
<keyword evidence="1" id="KW-0472">Membrane</keyword>
<dbReference type="InterPro" id="IPR024983">
    <property type="entry name" value="CHAT_dom"/>
</dbReference>
<organism evidence="3 4">
    <name type="scientific">Alteromonas naphthalenivorans</name>
    <dbReference type="NCBI Taxonomy" id="715451"/>
    <lineage>
        <taxon>Bacteria</taxon>
        <taxon>Pseudomonadati</taxon>
        <taxon>Pseudomonadota</taxon>
        <taxon>Gammaproteobacteria</taxon>
        <taxon>Alteromonadales</taxon>
        <taxon>Alteromonadaceae</taxon>
        <taxon>Alteromonas/Salinimonas group</taxon>
        <taxon>Alteromonas</taxon>
    </lineage>
</organism>